<proteinExistence type="predicted"/>
<feature type="compositionally biased region" description="Basic and acidic residues" evidence="1">
    <location>
        <begin position="1"/>
        <end position="10"/>
    </location>
</feature>
<reference evidence="2" key="1">
    <citation type="journal article" date="2015" name="Nature">
        <title>Complex archaea that bridge the gap between prokaryotes and eukaryotes.</title>
        <authorList>
            <person name="Spang A."/>
            <person name="Saw J.H."/>
            <person name="Jorgensen S.L."/>
            <person name="Zaremba-Niedzwiedzka K."/>
            <person name="Martijn J."/>
            <person name="Lind A.E."/>
            <person name="van Eijk R."/>
            <person name="Schleper C."/>
            <person name="Guy L."/>
            <person name="Ettema T.J."/>
        </authorList>
    </citation>
    <scope>NUCLEOTIDE SEQUENCE</scope>
</reference>
<dbReference type="PROSITE" id="PS51257">
    <property type="entry name" value="PROKAR_LIPOPROTEIN"/>
    <property type="match status" value="1"/>
</dbReference>
<name>A0A0F9IWA2_9ZZZZ</name>
<dbReference type="AlphaFoldDB" id="A0A0F9IWA2"/>
<gene>
    <name evidence="2" type="ORF">LCGC14_1895600</name>
</gene>
<accession>A0A0F9IWA2</accession>
<protein>
    <submittedName>
        <fullName evidence="2">Uncharacterized protein</fullName>
    </submittedName>
</protein>
<evidence type="ECO:0000313" key="2">
    <source>
        <dbReference type="EMBL" id="KKL91347.1"/>
    </source>
</evidence>
<comment type="caution">
    <text evidence="2">The sequence shown here is derived from an EMBL/GenBank/DDBJ whole genome shotgun (WGS) entry which is preliminary data.</text>
</comment>
<organism evidence="2">
    <name type="scientific">marine sediment metagenome</name>
    <dbReference type="NCBI Taxonomy" id="412755"/>
    <lineage>
        <taxon>unclassified sequences</taxon>
        <taxon>metagenomes</taxon>
        <taxon>ecological metagenomes</taxon>
    </lineage>
</organism>
<dbReference type="EMBL" id="LAZR01019757">
    <property type="protein sequence ID" value="KKL91347.1"/>
    <property type="molecule type" value="Genomic_DNA"/>
</dbReference>
<sequence>MALRNYEKERIKKAKKERAANPSSVPTGVACTDMMCGYCHKHHHIRDLPVGSRKERQSWQKKHRHTIPCDGEMMWTEPRRKHPELKELARAICGECGWKGWI</sequence>
<feature type="region of interest" description="Disordered" evidence="1">
    <location>
        <begin position="1"/>
        <end position="25"/>
    </location>
</feature>
<evidence type="ECO:0000256" key="1">
    <source>
        <dbReference type="SAM" id="MobiDB-lite"/>
    </source>
</evidence>